<dbReference type="InterPro" id="IPR029061">
    <property type="entry name" value="THDP-binding"/>
</dbReference>
<dbReference type="PROSITE" id="PS50968">
    <property type="entry name" value="BIOTINYL_LIPOYL"/>
    <property type="match status" value="1"/>
</dbReference>
<evidence type="ECO:0000256" key="3">
    <source>
        <dbReference type="ARBA" id="ARBA00023002"/>
    </source>
</evidence>
<dbReference type="FunFam" id="3.40.50.970:FF:000001">
    <property type="entry name" value="Pyruvate dehydrogenase E1 beta subunit"/>
    <property type="match status" value="1"/>
</dbReference>
<dbReference type="InterPro" id="IPR003016">
    <property type="entry name" value="2-oxoA_DH_lipoyl-BS"/>
</dbReference>
<dbReference type="KEGG" id="ccot:CCAX7_31040"/>
<sequence>MAEVIMPKMGDAMEEGTLLQWLKPDGATVSVGDVIAEIETDKSNVEVEAEEAGVLHTKVQPGATVPVGQPIAMIGDGAASSNGASAKSNGANGHAPAAPLASSGEGAIAPATTKEEKDILAVSAAVRSTETKDAGETVNISYREAIRMALGEELDRDENVFLLGEEIGQYQGTFKITENFLDKYGPQRIVDTPISEAGMVGLTTGAAMMGMRPVIEFMTLNFALVAWDQIINHTAKILYMSGGQYNVPCVLRGPGGVGVQLSAQHSQDLAHWYANTPGLKVVAPATPADAKGLLKAAIRDNNPVVFTEHAGLYGSKGDVPTDPEFIVPIGVADVKRTGKDVTIISYSRGTIISLAAAEQLAAEGIDAEVIDLRSLMPFDIDTIIESVKKTHHAVVVQEQWLYYGIAGEYAAQIGEKAFDYLDAPVERVAGAFVPMPYSRALEQLAVTHEADVIAAVKRTLARNS</sequence>
<dbReference type="InterPro" id="IPR033248">
    <property type="entry name" value="Transketolase_C"/>
</dbReference>
<dbReference type="PANTHER" id="PTHR43257:SF2">
    <property type="entry name" value="PYRUVATE DEHYDROGENASE E1 COMPONENT SUBUNIT BETA"/>
    <property type="match status" value="1"/>
</dbReference>
<dbReference type="InterPro" id="IPR000089">
    <property type="entry name" value="Biotin_lipoyl"/>
</dbReference>
<dbReference type="AlphaFoldDB" id="A0A402CSL1"/>
<evidence type="ECO:0000256" key="4">
    <source>
        <dbReference type="ARBA" id="ARBA00023052"/>
    </source>
</evidence>
<dbReference type="PROSITE" id="PS00189">
    <property type="entry name" value="LIPOYL"/>
    <property type="match status" value="1"/>
</dbReference>
<gene>
    <name evidence="7" type="primary">pdhB</name>
    <name evidence="7" type="ORF">CCAX7_31040</name>
</gene>
<dbReference type="GO" id="GO:0016491">
    <property type="term" value="F:oxidoreductase activity"/>
    <property type="evidence" value="ECO:0007669"/>
    <property type="project" value="UniProtKB-KW"/>
</dbReference>
<dbReference type="FunFam" id="3.40.50.920:FF:000001">
    <property type="entry name" value="Pyruvate dehydrogenase E1 beta subunit"/>
    <property type="match status" value="1"/>
</dbReference>
<dbReference type="SUPFAM" id="SSF51230">
    <property type="entry name" value="Single hybrid motif"/>
    <property type="match status" value="1"/>
</dbReference>
<reference evidence="7 8" key="1">
    <citation type="journal article" date="2019" name="Int. J. Syst. Evol. Microbiol.">
        <title>Capsulimonas corticalis gen. nov., sp. nov., an aerobic capsulated bacterium, of a novel bacterial order, Capsulimonadales ord. nov., of the class Armatimonadia of the phylum Armatimonadetes.</title>
        <authorList>
            <person name="Li J."/>
            <person name="Kudo C."/>
            <person name="Tonouchi A."/>
        </authorList>
    </citation>
    <scope>NUCLEOTIDE SEQUENCE [LARGE SCALE GENOMIC DNA]</scope>
    <source>
        <strain evidence="7 8">AX-7</strain>
    </source>
</reference>
<keyword evidence="7" id="KW-0670">Pyruvate</keyword>
<dbReference type="NCBIfam" id="NF008854">
    <property type="entry name" value="PRK11892.1"/>
    <property type="match status" value="1"/>
</dbReference>
<dbReference type="Pfam" id="PF00364">
    <property type="entry name" value="Biotin_lipoyl"/>
    <property type="match status" value="1"/>
</dbReference>
<dbReference type="Proteomes" id="UP000287394">
    <property type="component" value="Chromosome"/>
</dbReference>
<dbReference type="SMART" id="SM00861">
    <property type="entry name" value="Transket_pyr"/>
    <property type="match status" value="1"/>
</dbReference>
<dbReference type="Gene3D" id="3.40.50.920">
    <property type="match status" value="1"/>
</dbReference>
<dbReference type="EMBL" id="AP025739">
    <property type="protein sequence ID" value="BDI31053.1"/>
    <property type="molecule type" value="Genomic_DNA"/>
</dbReference>
<dbReference type="CDD" id="cd07036">
    <property type="entry name" value="TPP_PYR_E1-PDHc-beta_like"/>
    <property type="match status" value="1"/>
</dbReference>
<dbReference type="SUPFAM" id="SSF52922">
    <property type="entry name" value="TK C-terminal domain-like"/>
    <property type="match status" value="1"/>
</dbReference>
<proteinExistence type="predicted"/>
<dbReference type="RefSeq" id="WP_119320374.1">
    <property type="nucleotide sequence ID" value="NZ_AP025739.1"/>
</dbReference>
<feature type="compositionally biased region" description="Low complexity" evidence="5">
    <location>
        <begin position="79"/>
        <end position="93"/>
    </location>
</feature>
<dbReference type="InterPro" id="IPR009014">
    <property type="entry name" value="Transketo_C/PFOR_II"/>
</dbReference>
<feature type="region of interest" description="Disordered" evidence="5">
    <location>
        <begin position="79"/>
        <end position="104"/>
    </location>
</feature>
<dbReference type="Pfam" id="PF02780">
    <property type="entry name" value="Transketolase_C"/>
    <property type="match status" value="1"/>
</dbReference>
<keyword evidence="8" id="KW-1185">Reference proteome</keyword>
<keyword evidence="4" id="KW-0786">Thiamine pyrophosphate</keyword>
<dbReference type="SUPFAM" id="SSF52518">
    <property type="entry name" value="Thiamin diphosphate-binding fold (THDP-binding)"/>
    <property type="match status" value="1"/>
</dbReference>
<dbReference type="OrthoDB" id="9780894at2"/>
<organism evidence="7 8">
    <name type="scientific">Capsulimonas corticalis</name>
    <dbReference type="NCBI Taxonomy" id="2219043"/>
    <lineage>
        <taxon>Bacteria</taxon>
        <taxon>Bacillati</taxon>
        <taxon>Armatimonadota</taxon>
        <taxon>Armatimonadia</taxon>
        <taxon>Capsulimonadales</taxon>
        <taxon>Capsulimonadaceae</taxon>
        <taxon>Capsulimonas</taxon>
    </lineage>
</organism>
<evidence type="ECO:0000256" key="5">
    <source>
        <dbReference type="SAM" id="MobiDB-lite"/>
    </source>
</evidence>
<feature type="domain" description="Lipoyl-binding" evidence="6">
    <location>
        <begin position="1"/>
        <end position="75"/>
    </location>
</feature>
<dbReference type="Gene3D" id="2.40.50.100">
    <property type="match status" value="1"/>
</dbReference>
<dbReference type="InterPro" id="IPR005475">
    <property type="entry name" value="Transketolase-like_Pyr-bd"/>
</dbReference>
<comment type="cofactor">
    <cofactor evidence="1">
        <name>thiamine diphosphate</name>
        <dbReference type="ChEBI" id="CHEBI:58937"/>
    </cofactor>
</comment>
<dbReference type="PANTHER" id="PTHR43257">
    <property type="entry name" value="PYRUVATE DEHYDROGENASE E1 COMPONENT BETA SUBUNIT"/>
    <property type="match status" value="1"/>
</dbReference>
<evidence type="ECO:0000313" key="8">
    <source>
        <dbReference type="Proteomes" id="UP000287394"/>
    </source>
</evidence>
<accession>A0A402CSL1</accession>
<evidence type="ECO:0000313" key="7">
    <source>
        <dbReference type="EMBL" id="BDI31053.1"/>
    </source>
</evidence>
<dbReference type="FunCoup" id="A0A402CSL1">
    <property type="interactions" value="395"/>
</dbReference>
<keyword evidence="3" id="KW-0560">Oxidoreductase</keyword>
<evidence type="ECO:0000256" key="2">
    <source>
        <dbReference type="ARBA" id="ARBA00022823"/>
    </source>
</evidence>
<evidence type="ECO:0000259" key="6">
    <source>
        <dbReference type="PROSITE" id="PS50968"/>
    </source>
</evidence>
<dbReference type="NCBIfam" id="NF006667">
    <property type="entry name" value="PRK09212.1"/>
    <property type="match status" value="1"/>
</dbReference>
<name>A0A402CSL1_9BACT</name>
<protein>
    <submittedName>
        <fullName evidence="7">Pyruvate dehydrogenase complex E1 component subunit beta</fullName>
    </submittedName>
</protein>
<dbReference type="Gene3D" id="3.40.50.970">
    <property type="match status" value="1"/>
</dbReference>
<dbReference type="InterPro" id="IPR011053">
    <property type="entry name" value="Single_hybrid_motif"/>
</dbReference>
<keyword evidence="2" id="KW-0450">Lipoyl</keyword>
<evidence type="ECO:0000256" key="1">
    <source>
        <dbReference type="ARBA" id="ARBA00001964"/>
    </source>
</evidence>
<dbReference type="CDD" id="cd06849">
    <property type="entry name" value="lipoyl_domain"/>
    <property type="match status" value="1"/>
</dbReference>
<dbReference type="Pfam" id="PF02779">
    <property type="entry name" value="Transket_pyr"/>
    <property type="match status" value="1"/>
</dbReference>